<sequence length="107" mass="11717">MCPEVLDDDESVRVIICDHLRAILPAAVVAATAARICFYFVSVPVSESVLRLLPRLLSTPVSHLMLEFCVEPTSRCVITPTQCSLVDIFQPPPFLCTDPAQPPRGPL</sequence>
<evidence type="ECO:0000313" key="3">
    <source>
        <dbReference type="WBParaSite" id="SSLN_0001707601-mRNA-1"/>
    </source>
</evidence>
<evidence type="ECO:0000313" key="2">
    <source>
        <dbReference type="Proteomes" id="UP000275846"/>
    </source>
</evidence>
<reference evidence="1 2" key="2">
    <citation type="submission" date="2018-11" db="EMBL/GenBank/DDBJ databases">
        <authorList>
            <consortium name="Pathogen Informatics"/>
        </authorList>
    </citation>
    <scope>NUCLEOTIDE SEQUENCE [LARGE SCALE GENOMIC DNA]</scope>
    <source>
        <strain evidence="1 2">NST_G2</strain>
    </source>
</reference>
<gene>
    <name evidence="1" type="ORF">SSLN_LOCUS16452</name>
</gene>
<dbReference type="AlphaFoldDB" id="A0A183TJ04"/>
<accession>A0A183TJ04</accession>
<evidence type="ECO:0000313" key="1">
    <source>
        <dbReference type="EMBL" id="VDM02838.1"/>
    </source>
</evidence>
<dbReference type="Proteomes" id="UP000275846">
    <property type="component" value="Unassembled WGS sequence"/>
</dbReference>
<dbReference type="EMBL" id="UYSU01041098">
    <property type="protein sequence ID" value="VDM02838.1"/>
    <property type="molecule type" value="Genomic_DNA"/>
</dbReference>
<organism evidence="3">
    <name type="scientific">Schistocephalus solidus</name>
    <name type="common">Tapeworm</name>
    <dbReference type="NCBI Taxonomy" id="70667"/>
    <lineage>
        <taxon>Eukaryota</taxon>
        <taxon>Metazoa</taxon>
        <taxon>Spiralia</taxon>
        <taxon>Lophotrochozoa</taxon>
        <taxon>Platyhelminthes</taxon>
        <taxon>Cestoda</taxon>
        <taxon>Eucestoda</taxon>
        <taxon>Diphyllobothriidea</taxon>
        <taxon>Diphyllobothriidae</taxon>
        <taxon>Schistocephalus</taxon>
    </lineage>
</organism>
<dbReference type="WBParaSite" id="SSLN_0001707601-mRNA-1">
    <property type="protein sequence ID" value="SSLN_0001707601-mRNA-1"/>
    <property type="gene ID" value="SSLN_0001707601"/>
</dbReference>
<protein>
    <submittedName>
        <fullName evidence="1 3">Uncharacterized protein</fullName>
    </submittedName>
</protein>
<reference evidence="3" key="1">
    <citation type="submission" date="2016-06" db="UniProtKB">
        <authorList>
            <consortium name="WormBaseParasite"/>
        </authorList>
    </citation>
    <scope>IDENTIFICATION</scope>
</reference>
<name>A0A183TJ04_SCHSO</name>
<keyword evidence="2" id="KW-1185">Reference proteome</keyword>
<proteinExistence type="predicted"/>